<dbReference type="SUPFAM" id="SSF82199">
    <property type="entry name" value="SET domain"/>
    <property type="match status" value="1"/>
</dbReference>
<dbReference type="Gene3D" id="2.170.270.10">
    <property type="entry name" value="SET domain"/>
    <property type="match status" value="1"/>
</dbReference>
<gene>
    <name evidence="3" type="ORF">QLX08_006627</name>
</gene>
<keyword evidence="1" id="KW-0472">Membrane</keyword>
<sequence>MEGTSKSAAVPTLKYKIRYSEKLGRYLQAATDLQPGEVIFREEPIVVGPLSCNRNLLCFACMSLLPPNEEEEQYFCTKCDVVPLCGSACEEHPRHHTPDECELFRTNEDVLKKNLCYITGYISSILMILRFWLLKKRDPKLWERVRSMEAHLEKRRGTEEWEDRETNIINMMKSLSLVPYDDPSVSEILQLMCAITDVNSLELRPPGSTREALYLRGLFEKTSLLSHSCRGNLHLTMNRDFKLTVHASVPIKKGDIICFNYTSPLLGTLSRRQHLRKTKYFECDCSVCRDPYELGSYISTILCPRCRKGYLGMEDPLTKFPYERKWKCDNCEHHMAGYLVKTTLNLCKSLLNDDTRDAKELEILKKKLLKTLHRNHFLVVEVKQKLLATYRLEVVKPNPNKRSMENMLNVCKEMYELMEIVEPGISRHKAILLFELHLPIVSLANQAHCRQEISSIELAPRLEEGASILKKSLAMLLLQPPDTPEGALAKRGLEKLKALNTTISDVKALSQLEQLTVRERRRLHKHK</sequence>
<proteinExistence type="predicted"/>
<dbReference type="AlphaFoldDB" id="A0AAW0ZUR9"/>
<keyword evidence="4" id="KW-1185">Reference proteome</keyword>
<keyword evidence="1" id="KW-0812">Transmembrane</keyword>
<dbReference type="PANTHER" id="PTHR46455:SF6">
    <property type="entry name" value="RE22408P-RELATED"/>
    <property type="match status" value="1"/>
</dbReference>
<dbReference type="EMBL" id="JAWNGG020000121">
    <property type="protein sequence ID" value="KAK9300758.1"/>
    <property type="molecule type" value="Genomic_DNA"/>
</dbReference>
<protein>
    <recommendedName>
        <fullName evidence="2">SET domain-containing protein</fullName>
    </recommendedName>
</protein>
<dbReference type="Gene3D" id="1.10.220.160">
    <property type="match status" value="1"/>
</dbReference>
<dbReference type="InterPro" id="IPR046341">
    <property type="entry name" value="SET_dom_sf"/>
</dbReference>
<dbReference type="PANTHER" id="PTHR46455">
    <property type="entry name" value="SET AND MYND DOMAIN CONTAINING, ARTHROPOD-SPECIFIC, MEMBER 4, ISOFORM A"/>
    <property type="match status" value="1"/>
</dbReference>
<dbReference type="InterPro" id="IPR001214">
    <property type="entry name" value="SET_dom"/>
</dbReference>
<dbReference type="GO" id="GO:0008757">
    <property type="term" value="F:S-adenosylmethionine-dependent methyltransferase activity"/>
    <property type="evidence" value="ECO:0007669"/>
    <property type="project" value="UniProtKB-ARBA"/>
</dbReference>
<dbReference type="GO" id="GO:0008170">
    <property type="term" value="F:N-methyltransferase activity"/>
    <property type="evidence" value="ECO:0007669"/>
    <property type="project" value="UniProtKB-ARBA"/>
</dbReference>
<dbReference type="InterPro" id="IPR053010">
    <property type="entry name" value="SET_SmydA-8"/>
</dbReference>
<accession>A0AAW0ZUR9</accession>
<dbReference type="GO" id="GO:0008276">
    <property type="term" value="F:protein methyltransferase activity"/>
    <property type="evidence" value="ECO:0007669"/>
    <property type="project" value="UniProtKB-ARBA"/>
</dbReference>
<dbReference type="CDD" id="cd20071">
    <property type="entry name" value="SET_SMYD"/>
    <property type="match status" value="1"/>
</dbReference>
<name>A0AAW0ZUR9_9HYME</name>
<comment type="caution">
    <text evidence="3">The sequence shown here is derived from an EMBL/GenBank/DDBJ whole genome shotgun (WGS) entry which is preliminary data.</text>
</comment>
<evidence type="ECO:0000259" key="2">
    <source>
        <dbReference type="PROSITE" id="PS50280"/>
    </source>
</evidence>
<reference evidence="3 4" key="1">
    <citation type="submission" date="2024-05" db="EMBL/GenBank/DDBJ databases">
        <title>The nuclear and mitochondrial genome assemblies of Tetragonisca angustula (Apidae: Meliponini), a tiny yet remarkable pollinator in the Neotropics.</title>
        <authorList>
            <person name="Ferrari R."/>
            <person name="Ricardo P.C."/>
            <person name="Dias F.C."/>
            <person name="Araujo N.S."/>
            <person name="Soares D.O."/>
            <person name="Zhou Q.-S."/>
            <person name="Zhu C.-D."/>
            <person name="Coutinho L."/>
            <person name="Airas M.C."/>
            <person name="Batista T.M."/>
        </authorList>
    </citation>
    <scope>NUCLEOTIDE SEQUENCE [LARGE SCALE GENOMIC DNA]</scope>
    <source>
        <strain evidence="3">ASF017062</strain>
        <tissue evidence="3">Abdomen</tissue>
    </source>
</reference>
<dbReference type="Pfam" id="PF00856">
    <property type="entry name" value="SET"/>
    <property type="match status" value="1"/>
</dbReference>
<dbReference type="Gene3D" id="6.10.140.2220">
    <property type="match status" value="1"/>
</dbReference>
<organism evidence="3 4">
    <name type="scientific">Tetragonisca angustula</name>
    <dbReference type="NCBI Taxonomy" id="166442"/>
    <lineage>
        <taxon>Eukaryota</taxon>
        <taxon>Metazoa</taxon>
        <taxon>Ecdysozoa</taxon>
        <taxon>Arthropoda</taxon>
        <taxon>Hexapoda</taxon>
        <taxon>Insecta</taxon>
        <taxon>Pterygota</taxon>
        <taxon>Neoptera</taxon>
        <taxon>Endopterygota</taxon>
        <taxon>Hymenoptera</taxon>
        <taxon>Apocrita</taxon>
        <taxon>Aculeata</taxon>
        <taxon>Apoidea</taxon>
        <taxon>Anthophila</taxon>
        <taxon>Apidae</taxon>
        <taxon>Tetragonisca</taxon>
    </lineage>
</organism>
<evidence type="ECO:0000256" key="1">
    <source>
        <dbReference type="SAM" id="Phobius"/>
    </source>
</evidence>
<dbReference type="PROSITE" id="PS50280">
    <property type="entry name" value="SET"/>
    <property type="match status" value="1"/>
</dbReference>
<feature type="domain" description="SET" evidence="2">
    <location>
        <begin position="13"/>
        <end position="262"/>
    </location>
</feature>
<feature type="transmembrane region" description="Helical" evidence="1">
    <location>
        <begin position="115"/>
        <end position="134"/>
    </location>
</feature>
<dbReference type="Proteomes" id="UP001432146">
    <property type="component" value="Unassembled WGS sequence"/>
</dbReference>
<evidence type="ECO:0000313" key="3">
    <source>
        <dbReference type="EMBL" id="KAK9300758.1"/>
    </source>
</evidence>
<keyword evidence="1" id="KW-1133">Transmembrane helix</keyword>
<evidence type="ECO:0000313" key="4">
    <source>
        <dbReference type="Proteomes" id="UP001432146"/>
    </source>
</evidence>